<dbReference type="PANTHER" id="PTHR36447:SF2">
    <property type="entry name" value="BETA-GALACTOSIDASE YESZ"/>
    <property type="match status" value="1"/>
</dbReference>
<evidence type="ECO:0000256" key="1">
    <source>
        <dbReference type="ARBA" id="ARBA00001412"/>
    </source>
</evidence>
<keyword evidence="4" id="KW-0479">Metal-binding</keyword>
<evidence type="ECO:0000256" key="4">
    <source>
        <dbReference type="ARBA" id="ARBA00022723"/>
    </source>
</evidence>
<evidence type="ECO:0000256" key="7">
    <source>
        <dbReference type="ARBA" id="ARBA00023295"/>
    </source>
</evidence>
<evidence type="ECO:0000259" key="9">
    <source>
        <dbReference type="Pfam" id="PF02449"/>
    </source>
</evidence>
<feature type="domain" description="Glycoside hydrolase family 42 N-terminal" evidence="9">
    <location>
        <begin position="6"/>
        <end position="389"/>
    </location>
</feature>
<keyword evidence="5 8" id="KW-0378">Hydrolase</keyword>
<dbReference type="SUPFAM" id="SSF51011">
    <property type="entry name" value="Glycosyl hydrolase domain"/>
    <property type="match status" value="1"/>
</dbReference>
<dbReference type="InterPro" id="IPR029062">
    <property type="entry name" value="Class_I_gatase-like"/>
</dbReference>
<keyword evidence="7 8" id="KW-0326">Glycosidase</keyword>
<dbReference type="Pfam" id="PF08533">
    <property type="entry name" value="Glyco_hydro_42C"/>
    <property type="match status" value="1"/>
</dbReference>
<evidence type="ECO:0000256" key="6">
    <source>
        <dbReference type="ARBA" id="ARBA00022833"/>
    </source>
</evidence>
<proteinExistence type="inferred from homology"/>
<comment type="similarity">
    <text evidence="2 8">Belongs to the glycosyl hydrolase 42 family.</text>
</comment>
<dbReference type="EMBL" id="JBHUEL010000003">
    <property type="protein sequence ID" value="MFD1766122.1"/>
    <property type="molecule type" value="Genomic_DNA"/>
</dbReference>
<dbReference type="Gene3D" id="3.20.20.80">
    <property type="entry name" value="Glycosidases"/>
    <property type="match status" value="1"/>
</dbReference>
<dbReference type="PIRSF" id="PIRSF001084">
    <property type="entry name" value="B-galactosidase"/>
    <property type="match status" value="1"/>
</dbReference>
<protein>
    <recommendedName>
        <fullName evidence="3 8">Beta-galactosidase</fullName>
        <shortName evidence="8">Beta-gal</shortName>
        <ecNumber evidence="3 8">3.2.1.23</ecNumber>
    </recommendedName>
</protein>
<organism evidence="12 13">
    <name type="scientific">Sphingorhabdus buctiana</name>
    <dbReference type="NCBI Taxonomy" id="1508805"/>
    <lineage>
        <taxon>Bacteria</taxon>
        <taxon>Pseudomonadati</taxon>
        <taxon>Pseudomonadota</taxon>
        <taxon>Alphaproteobacteria</taxon>
        <taxon>Sphingomonadales</taxon>
        <taxon>Sphingomonadaceae</taxon>
        <taxon>Sphingorhabdus</taxon>
    </lineage>
</organism>
<sequence>MKLGVCYYPEHWPENVWVDDARRMAEMGLSRVRIGEFAWSRIEPEPGRYDWGWLDRAIETLHRQGLGIILGTPTATPPKWLVDRMPDMVALDEDGRPRGFGSRRHYCFSHQGYQAECDRIVMALAERYGEHPGIVAWQTDNEYGCHDSAVSYSPAAAEAFRYWLANRYETIGALNEAWGNVFWSMEYRTFAEIDLPNLTVTEANPAHWLDFRRFSSDQVVRFNRRQANILRACSPGRDIIHNFMGFFTQFDHHAVGADLDVASWDSYPLGFLEQFWFSEEEKRSYLRQGHPDIAAFHHDLYRGCQKHGRWSVMEQQPGPVNWARFNPAPLPGMVRLWTLEAMAHGAEMVSYFRWRQFPKAQEQMHAGLLRPDSVEDVGGGEARQAAADIAAIGDAGPPPKSVALLFDYAGDWVTQIQPQGRGFSALRMAFDYYSALRQCGFDVDIISPQADFAGYRMLIIPCCPIIGADVVERLRAFDGPVLIGPRSGSKTTNLSIPAELAPGGLQQLIPLKVTRVESLRDGVEEQGEGFAISRWLEHVESNLEPEIRLSNGRGIVWREGSVRYLAGHLDAALLRDVIGLMAGDADMVVEDLPSGVRTRRAGMLRFAFNYGTQAQQLSVPEGAELLLGSARIEAAGVTVWRE</sequence>
<feature type="domain" description="Beta-galactosidase trimerisation" evidence="10">
    <location>
        <begin position="401"/>
        <end position="586"/>
    </location>
</feature>
<dbReference type="Pfam" id="PF08532">
    <property type="entry name" value="Glyco_hydro_42M"/>
    <property type="match status" value="1"/>
</dbReference>
<dbReference type="InterPro" id="IPR017853">
    <property type="entry name" value="GH"/>
</dbReference>
<dbReference type="InterPro" id="IPR013529">
    <property type="entry name" value="Glyco_hydro_42_N"/>
</dbReference>
<accession>A0ABW4MCK3</accession>
<evidence type="ECO:0000259" key="10">
    <source>
        <dbReference type="Pfam" id="PF08532"/>
    </source>
</evidence>
<dbReference type="PANTHER" id="PTHR36447">
    <property type="entry name" value="BETA-GALACTOSIDASE GANA"/>
    <property type="match status" value="1"/>
</dbReference>
<comment type="caution">
    <text evidence="12">The sequence shown here is derived from an EMBL/GenBank/DDBJ whole genome shotgun (WGS) entry which is preliminary data.</text>
</comment>
<dbReference type="Gene3D" id="2.60.40.1180">
    <property type="entry name" value="Golgi alpha-mannosidase II"/>
    <property type="match status" value="1"/>
</dbReference>
<dbReference type="CDD" id="cd03143">
    <property type="entry name" value="A4_beta-galactosidase_middle_domain"/>
    <property type="match status" value="1"/>
</dbReference>
<reference evidence="13" key="1">
    <citation type="journal article" date="2019" name="Int. J. Syst. Evol. Microbiol.">
        <title>The Global Catalogue of Microorganisms (GCM) 10K type strain sequencing project: providing services to taxonomists for standard genome sequencing and annotation.</title>
        <authorList>
            <consortium name="The Broad Institute Genomics Platform"/>
            <consortium name="The Broad Institute Genome Sequencing Center for Infectious Disease"/>
            <person name="Wu L."/>
            <person name="Ma J."/>
        </authorList>
    </citation>
    <scope>NUCLEOTIDE SEQUENCE [LARGE SCALE GENOMIC DNA]</scope>
    <source>
        <strain evidence="13">CGMCC 1.12449</strain>
    </source>
</reference>
<dbReference type="InterPro" id="IPR013738">
    <property type="entry name" value="Beta_galactosidase_Trimer"/>
</dbReference>
<dbReference type="Proteomes" id="UP001597215">
    <property type="component" value="Unassembled WGS sequence"/>
</dbReference>
<dbReference type="Pfam" id="PF02449">
    <property type="entry name" value="Glyco_hydro_42"/>
    <property type="match status" value="1"/>
</dbReference>
<feature type="domain" description="Beta-galactosidase C-terminal" evidence="11">
    <location>
        <begin position="595"/>
        <end position="642"/>
    </location>
</feature>
<keyword evidence="6" id="KW-0862">Zinc</keyword>
<evidence type="ECO:0000313" key="12">
    <source>
        <dbReference type="EMBL" id="MFD1766122.1"/>
    </source>
</evidence>
<dbReference type="InterPro" id="IPR003476">
    <property type="entry name" value="Glyco_hydro_42"/>
</dbReference>
<dbReference type="EC" id="3.2.1.23" evidence="3 8"/>
<evidence type="ECO:0000256" key="2">
    <source>
        <dbReference type="ARBA" id="ARBA00005940"/>
    </source>
</evidence>
<dbReference type="Gene3D" id="3.40.50.880">
    <property type="match status" value="1"/>
</dbReference>
<evidence type="ECO:0000256" key="3">
    <source>
        <dbReference type="ARBA" id="ARBA00012756"/>
    </source>
</evidence>
<evidence type="ECO:0000259" key="11">
    <source>
        <dbReference type="Pfam" id="PF08533"/>
    </source>
</evidence>
<evidence type="ECO:0000256" key="8">
    <source>
        <dbReference type="PIRNR" id="PIRNR001084"/>
    </source>
</evidence>
<dbReference type="InterPro" id="IPR013739">
    <property type="entry name" value="Beta_galactosidase_C"/>
</dbReference>
<gene>
    <name evidence="12" type="ORF">ACFSAG_04605</name>
</gene>
<evidence type="ECO:0000256" key="5">
    <source>
        <dbReference type="ARBA" id="ARBA00022801"/>
    </source>
</evidence>
<evidence type="ECO:0000313" key="13">
    <source>
        <dbReference type="Proteomes" id="UP001597215"/>
    </source>
</evidence>
<name>A0ABW4MCK3_9SPHN</name>
<dbReference type="InterPro" id="IPR013780">
    <property type="entry name" value="Glyco_hydro_b"/>
</dbReference>
<keyword evidence="13" id="KW-1185">Reference proteome</keyword>
<dbReference type="SUPFAM" id="SSF51445">
    <property type="entry name" value="(Trans)glycosidases"/>
    <property type="match status" value="1"/>
</dbReference>
<comment type="catalytic activity">
    <reaction evidence="1 8">
        <text>Hydrolysis of terminal non-reducing beta-D-galactose residues in beta-D-galactosides.</text>
        <dbReference type="EC" id="3.2.1.23"/>
    </reaction>
</comment>
<dbReference type="SUPFAM" id="SSF52317">
    <property type="entry name" value="Class I glutamine amidotransferase-like"/>
    <property type="match status" value="1"/>
</dbReference>